<dbReference type="EMBL" id="VVIM01000002">
    <property type="protein sequence ID" value="KAB0802107.1"/>
    <property type="molecule type" value="Genomic_DNA"/>
</dbReference>
<feature type="region of interest" description="Disordered" evidence="1">
    <location>
        <begin position="35"/>
        <end position="56"/>
    </location>
</feature>
<comment type="caution">
    <text evidence="2">The sequence shown here is derived from an EMBL/GenBank/DDBJ whole genome shotgun (WGS) entry which is preliminary data.</text>
</comment>
<proteinExistence type="predicted"/>
<dbReference type="AlphaFoldDB" id="A0A5N4AXQ8"/>
<sequence length="90" mass="9800">MLFADESLCSHVWAICYMAESLHGELTRKAEPCSRRCPSGSRPGHRIGIPIPMGQSTPLTTSGSYCVHDERPPYCPSHPGAPGDKRCCIT</sequence>
<protein>
    <submittedName>
        <fullName evidence="2">Uncharacterized protein</fullName>
    </submittedName>
</protein>
<accession>A0A5N4AXQ8</accession>
<name>A0A5N4AXQ8_PHOPY</name>
<dbReference type="InParanoid" id="A0A5N4AXQ8"/>
<gene>
    <name evidence="2" type="ORF">PPYR_04293</name>
</gene>
<evidence type="ECO:0000313" key="3">
    <source>
        <dbReference type="Proteomes" id="UP000327044"/>
    </source>
</evidence>
<dbReference type="Proteomes" id="UP000327044">
    <property type="component" value="Unassembled WGS sequence"/>
</dbReference>
<organism evidence="2 3">
    <name type="scientific">Photinus pyralis</name>
    <name type="common">Common eastern firefly</name>
    <name type="synonym">Lampyris pyralis</name>
    <dbReference type="NCBI Taxonomy" id="7054"/>
    <lineage>
        <taxon>Eukaryota</taxon>
        <taxon>Metazoa</taxon>
        <taxon>Ecdysozoa</taxon>
        <taxon>Arthropoda</taxon>
        <taxon>Hexapoda</taxon>
        <taxon>Insecta</taxon>
        <taxon>Pterygota</taxon>
        <taxon>Neoptera</taxon>
        <taxon>Endopterygota</taxon>
        <taxon>Coleoptera</taxon>
        <taxon>Polyphaga</taxon>
        <taxon>Elateriformia</taxon>
        <taxon>Elateroidea</taxon>
        <taxon>Lampyridae</taxon>
        <taxon>Lampyrinae</taxon>
        <taxon>Photinus</taxon>
    </lineage>
</organism>
<reference evidence="2 3" key="1">
    <citation type="journal article" date="2018" name="Elife">
        <title>Firefly genomes illuminate parallel origins of bioluminescence in beetles.</title>
        <authorList>
            <person name="Fallon T.R."/>
            <person name="Lower S.E."/>
            <person name="Chang C.H."/>
            <person name="Bessho-Uehara M."/>
            <person name="Martin G.J."/>
            <person name="Bewick A.J."/>
            <person name="Behringer M."/>
            <person name="Debat H.J."/>
            <person name="Wong I."/>
            <person name="Day J.C."/>
            <person name="Suvorov A."/>
            <person name="Silva C.J."/>
            <person name="Stanger-Hall K.F."/>
            <person name="Hall D.W."/>
            <person name="Schmitz R.J."/>
            <person name="Nelson D.R."/>
            <person name="Lewis S.M."/>
            <person name="Shigenobu S."/>
            <person name="Bybee S.M."/>
            <person name="Larracuente A.M."/>
            <person name="Oba Y."/>
            <person name="Weng J.K."/>
        </authorList>
    </citation>
    <scope>NUCLEOTIDE SEQUENCE [LARGE SCALE GENOMIC DNA]</scope>
    <source>
        <strain evidence="2">1611_PpyrPB1</strain>
        <tissue evidence="2">Whole body</tissue>
    </source>
</reference>
<evidence type="ECO:0000313" key="2">
    <source>
        <dbReference type="EMBL" id="KAB0802107.1"/>
    </source>
</evidence>
<keyword evidence="3" id="KW-1185">Reference proteome</keyword>
<evidence type="ECO:0000256" key="1">
    <source>
        <dbReference type="SAM" id="MobiDB-lite"/>
    </source>
</evidence>